<evidence type="ECO:0008006" key="4">
    <source>
        <dbReference type="Google" id="ProtNLM"/>
    </source>
</evidence>
<accession>A0ABR4XT18</accession>
<proteinExistence type="predicted"/>
<evidence type="ECO:0000313" key="2">
    <source>
        <dbReference type="EMBL" id="KGO32301.1"/>
    </source>
</evidence>
<sequence>MYEIKIEDRFDKQMSSLNKLTPYGDKGNKEVLEEILDSIDILEDQGSLPDSYRDHILTDRPWTGFHEYHILDDLLVVYYKVEKKKRIRMIAIINHKQLRTGKRQ</sequence>
<reference evidence="2 3" key="1">
    <citation type="journal article" date="2014" name="Antonie Van Leeuwenhoek">
        <title>Oenococcus alcoholitolerans sp. nov., a lactic acid bacteria isolated from cachaca and ethanol fermentation processes.</title>
        <authorList>
            <person name="Badotti F."/>
            <person name="Moreira A.P."/>
            <person name="Tonon L.A."/>
            <person name="de Lucena B.T."/>
            <person name="Gomes Fde C."/>
            <person name="Kruger R."/>
            <person name="Thompson C.C."/>
            <person name="de Morais M.A.Jr."/>
            <person name="Rosa C.A."/>
            <person name="Thompson F.L."/>
        </authorList>
    </citation>
    <scope>NUCLEOTIDE SEQUENCE [LARGE SCALE GENOMIC DNA]</scope>
    <source>
        <strain evidence="2 3">UFRJ-M7.2.18</strain>
    </source>
</reference>
<comment type="caution">
    <text evidence="2">The sequence shown here is derived from an EMBL/GenBank/DDBJ whole genome shotgun (WGS) entry which is preliminary data.</text>
</comment>
<keyword evidence="1" id="KW-1277">Toxin-antitoxin system</keyword>
<dbReference type="Pfam" id="PF15738">
    <property type="entry name" value="YafQ_toxin"/>
    <property type="match status" value="1"/>
</dbReference>
<dbReference type="InterPro" id="IPR004386">
    <property type="entry name" value="Toxin_YafQ-like"/>
</dbReference>
<dbReference type="InterPro" id="IPR035093">
    <property type="entry name" value="RelE/ParE_toxin_dom_sf"/>
</dbReference>
<dbReference type="Gene3D" id="3.30.2310.20">
    <property type="entry name" value="RelE-like"/>
    <property type="match status" value="1"/>
</dbReference>
<dbReference type="InterPro" id="IPR007712">
    <property type="entry name" value="RelE/ParE_toxin"/>
</dbReference>
<gene>
    <name evidence="2" type="ORF">Q757_01785</name>
</gene>
<name>A0ABR4XT18_9LACO</name>
<evidence type="ECO:0000256" key="1">
    <source>
        <dbReference type="ARBA" id="ARBA00022649"/>
    </source>
</evidence>
<dbReference type="NCBIfam" id="TIGR02385">
    <property type="entry name" value="RelE_StbE"/>
    <property type="match status" value="1"/>
</dbReference>
<dbReference type="SUPFAM" id="SSF143011">
    <property type="entry name" value="RelE-like"/>
    <property type="match status" value="1"/>
</dbReference>
<dbReference type="EMBL" id="AXCV01000044">
    <property type="protein sequence ID" value="KGO32301.1"/>
    <property type="molecule type" value="Genomic_DNA"/>
</dbReference>
<organism evidence="2 3">
    <name type="scientific">Oenococcus alcoholitolerans</name>
    <dbReference type="NCBI Taxonomy" id="931074"/>
    <lineage>
        <taxon>Bacteria</taxon>
        <taxon>Bacillati</taxon>
        <taxon>Bacillota</taxon>
        <taxon>Bacilli</taxon>
        <taxon>Lactobacillales</taxon>
        <taxon>Lactobacillaceae</taxon>
        <taxon>Oenococcus</taxon>
    </lineage>
</organism>
<evidence type="ECO:0000313" key="3">
    <source>
        <dbReference type="Proteomes" id="UP000030023"/>
    </source>
</evidence>
<protein>
    <recommendedName>
        <fullName evidence="4">Addiction module toxin RelE</fullName>
    </recommendedName>
</protein>
<keyword evidence="3" id="KW-1185">Reference proteome</keyword>
<dbReference type="Proteomes" id="UP000030023">
    <property type="component" value="Unassembled WGS sequence"/>
</dbReference>